<keyword evidence="5" id="KW-1133">Transmembrane helix</keyword>
<dbReference type="Proteomes" id="UP000663608">
    <property type="component" value="Chromosome"/>
</dbReference>
<keyword evidence="8" id="KW-1185">Reference proteome</keyword>
<organism evidence="7 8">
    <name type="scientific">Lactococcus taiwanensis</name>
    <dbReference type="NCBI Taxonomy" id="1151742"/>
    <lineage>
        <taxon>Bacteria</taxon>
        <taxon>Bacillati</taxon>
        <taxon>Bacillota</taxon>
        <taxon>Bacilli</taxon>
        <taxon>Lactobacillales</taxon>
        <taxon>Streptococcaceae</taxon>
        <taxon>Lactococcus</taxon>
    </lineage>
</organism>
<evidence type="ECO:0000256" key="5">
    <source>
        <dbReference type="SAM" id="Phobius"/>
    </source>
</evidence>
<evidence type="ECO:0000256" key="3">
    <source>
        <dbReference type="ARBA" id="ARBA00022729"/>
    </source>
</evidence>
<evidence type="ECO:0000256" key="4">
    <source>
        <dbReference type="ARBA" id="ARBA00023088"/>
    </source>
</evidence>
<dbReference type="InterPro" id="IPR019931">
    <property type="entry name" value="LPXTG_anchor"/>
</dbReference>
<dbReference type="AlphaFoldDB" id="A0AA45QST8"/>
<evidence type="ECO:0000259" key="6">
    <source>
        <dbReference type="Pfam" id="PF00746"/>
    </source>
</evidence>
<dbReference type="NCBIfam" id="TIGR01167">
    <property type="entry name" value="LPXTG_anchor"/>
    <property type="match status" value="1"/>
</dbReference>
<protein>
    <submittedName>
        <fullName evidence="7">LPXTG cell wall anchor domain-containing protein</fullName>
    </submittedName>
</protein>
<keyword evidence="2" id="KW-0964">Secreted</keyword>
<keyword evidence="4" id="KW-0572">Peptidoglycan-anchor</keyword>
<reference evidence="7 8" key="1">
    <citation type="submission" date="2021-02" db="EMBL/GenBank/DDBJ databases">
        <title>Complete genome sequence of Lactococcus lactis strain K_LL004.</title>
        <authorList>
            <person name="Kim H.B."/>
        </authorList>
    </citation>
    <scope>NUCLEOTIDE SEQUENCE [LARGE SCALE GENOMIC DNA]</scope>
    <source>
        <strain evidence="7 8">K_LL004</strain>
    </source>
</reference>
<sequence length="40" mass="4205">MPKTGESNNPWVAYAGAAVIILALGTGGVYYYKKNKATGE</sequence>
<dbReference type="Pfam" id="PF00746">
    <property type="entry name" value="Gram_pos_anchor"/>
    <property type="match status" value="1"/>
</dbReference>
<keyword evidence="5" id="KW-0812">Transmembrane</keyword>
<evidence type="ECO:0000313" key="8">
    <source>
        <dbReference type="Proteomes" id="UP000663608"/>
    </source>
</evidence>
<feature type="domain" description="Gram-positive cocci surface proteins LPxTG" evidence="6">
    <location>
        <begin position="2"/>
        <end position="36"/>
    </location>
</feature>
<keyword evidence="3" id="KW-0732">Signal</keyword>
<evidence type="ECO:0000313" key="7">
    <source>
        <dbReference type="EMBL" id="QSE77681.1"/>
    </source>
</evidence>
<proteinExistence type="predicted"/>
<evidence type="ECO:0000256" key="1">
    <source>
        <dbReference type="ARBA" id="ARBA00022512"/>
    </source>
</evidence>
<keyword evidence="5" id="KW-0472">Membrane</keyword>
<keyword evidence="1" id="KW-0134">Cell wall</keyword>
<dbReference type="KEGG" id="lti:JW886_09635"/>
<feature type="transmembrane region" description="Helical" evidence="5">
    <location>
        <begin position="12"/>
        <end position="32"/>
    </location>
</feature>
<evidence type="ECO:0000256" key="2">
    <source>
        <dbReference type="ARBA" id="ARBA00022525"/>
    </source>
</evidence>
<accession>A0AA45QST8</accession>
<gene>
    <name evidence="7" type="ORF">JW886_09635</name>
</gene>
<dbReference type="EMBL" id="CP070872">
    <property type="protein sequence ID" value="QSE77681.1"/>
    <property type="molecule type" value="Genomic_DNA"/>
</dbReference>
<name>A0AA45QST8_9LACT</name>